<evidence type="ECO:0000256" key="1">
    <source>
        <dbReference type="ARBA" id="ARBA00022475"/>
    </source>
</evidence>
<dbReference type="SUPFAM" id="SSF56300">
    <property type="entry name" value="Metallo-dependent phosphatases"/>
    <property type="match status" value="1"/>
</dbReference>
<sequence>MSDFPEYDEIHVISDIHMGGDKPDFQILRETSRLANYIRWVAGQRPEGRVALILNGDVIDTLAEDIHGYVAVDEAVAILRRIMKDASFSDIWQALADFVKLQGRTLIIVIGNHDIELSFPVVQHLLITSLAGDDLAARARIEFSTTGAGYTCQVGNARVYCTHGNEVDAWNYNRYEDLAKVGRRLNAGRSLDPSEWYPNAGTRMVKEVMNDVKRRFAWIDLLKPETSAAVGTLLVLDPSQISKIGKLLSIVGEKIQGNKQVDQRLSAEGFHQPDQEIPSSITVDRLLGPNLKAGILSSALPGGRNADDMLLAAEENLNRTDAGSTAVDSTLGTPQLILDSLTGWMRGVGKDEALRRALKDWLANDKTFDITDQDDTYKQVTAVVGPAIDFIVTGHTHLERAIDMGGGRYYFNSGTWIRLLQFTETMLKDTATFRPVYDVLIDGKMETIDRAVFDNRPFVMNQTSAVSIKAESGQVVGRLLHVMGDGTDAPVEIKRFPEK</sequence>
<dbReference type="InterPro" id="IPR029052">
    <property type="entry name" value="Metallo-depent_PP-like"/>
</dbReference>
<organism evidence="8 9">
    <name type="scientific">Nitrosomonas nitrosa</name>
    <dbReference type="NCBI Taxonomy" id="52442"/>
    <lineage>
        <taxon>Bacteria</taxon>
        <taxon>Pseudomonadati</taxon>
        <taxon>Pseudomonadota</taxon>
        <taxon>Betaproteobacteria</taxon>
        <taxon>Nitrosomonadales</taxon>
        <taxon>Nitrosomonadaceae</taxon>
        <taxon>Nitrosomonas</taxon>
    </lineage>
</organism>
<evidence type="ECO:0000313" key="8">
    <source>
        <dbReference type="EMBL" id="SFL88421.1"/>
    </source>
</evidence>
<keyword evidence="5" id="KW-0464">Manganese</keyword>
<evidence type="ECO:0000313" key="9">
    <source>
        <dbReference type="Proteomes" id="UP000199561"/>
    </source>
</evidence>
<dbReference type="Proteomes" id="UP000199561">
    <property type="component" value="Unassembled WGS sequence"/>
</dbReference>
<proteinExistence type="predicted"/>
<dbReference type="EMBL" id="FOUF01000002">
    <property type="protein sequence ID" value="SFL88421.1"/>
    <property type="molecule type" value="Genomic_DNA"/>
</dbReference>
<evidence type="ECO:0000259" key="6">
    <source>
        <dbReference type="Pfam" id="PF00149"/>
    </source>
</evidence>
<reference evidence="8 9" key="1">
    <citation type="submission" date="2016-10" db="EMBL/GenBank/DDBJ databases">
        <authorList>
            <person name="de Groot N.N."/>
        </authorList>
    </citation>
    <scope>NUCLEOTIDE SEQUENCE [LARGE SCALE GENOMIC DNA]</scope>
    <source>
        <strain evidence="8 9">Nm146</strain>
    </source>
</reference>
<evidence type="ECO:0000256" key="2">
    <source>
        <dbReference type="ARBA" id="ARBA00022519"/>
    </source>
</evidence>
<dbReference type="GO" id="GO:0008758">
    <property type="term" value="F:UDP-2,3-diacylglucosamine hydrolase activity"/>
    <property type="evidence" value="ECO:0007669"/>
    <property type="project" value="TreeGrafter"/>
</dbReference>
<dbReference type="Proteomes" id="UP000601736">
    <property type="component" value="Unassembled WGS sequence"/>
</dbReference>
<keyword evidence="4" id="KW-0472">Membrane</keyword>
<gene>
    <name evidence="7" type="ORF">NMYAN_10432</name>
    <name evidence="8" type="ORF">SAMN05421880_10213</name>
</gene>
<dbReference type="Gene3D" id="3.60.21.10">
    <property type="match status" value="1"/>
</dbReference>
<dbReference type="PANTHER" id="PTHR34990:SF2">
    <property type="entry name" value="BLL8164 PROTEIN"/>
    <property type="match status" value="1"/>
</dbReference>
<evidence type="ECO:0000256" key="3">
    <source>
        <dbReference type="ARBA" id="ARBA00022723"/>
    </source>
</evidence>
<dbReference type="InterPro" id="IPR004843">
    <property type="entry name" value="Calcineurin-like_PHP"/>
</dbReference>
<dbReference type="GO" id="GO:0016020">
    <property type="term" value="C:membrane"/>
    <property type="evidence" value="ECO:0007669"/>
    <property type="project" value="GOC"/>
</dbReference>
<evidence type="ECO:0000256" key="5">
    <source>
        <dbReference type="ARBA" id="ARBA00023211"/>
    </source>
</evidence>
<dbReference type="Pfam" id="PF00149">
    <property type="entry name" value="Metallophos"/>
    <property type="match status" value="1"/>
</dbReference>
<keyword evidence="3" id="KW-0479">Metal-binding</keyword>
<keyword evidence="1" id="KW-1003">Cell membrane</keyword>
<accession>A0A1I4LBW3</accession>
<feature type="domain" description="Calcineurin-like phosphoesterase" evidence="6">
    <location>
        <begin position="10"/>
        <end position="197"/>
    </location>
</feature>
<dbReference type="InterPro" id="IPR043461">
    <property type="entry name" value="LpxH-like"/>
</dbReference>
<dbReference type="PANTHER" id="PTHR34990">
    <property type="entry name" value="UDP-2,3-DIACYLGLUCOSAMINE HYDROLASE-RELATED"/>
    <property type="match status" value="1"/>
</dbReference>
<dbReference type="GO" id="GO:0046872">
    <property type="term" value="F:metal ion binding"/>
    <property type="evidence" value="ECO:0007669"/>
    <property type="project" value="UniProtKB-KW"/>
</dbReference>
<evidence type="ECO:0000313" key="7">
    <source>
        <dbReference type="EMBL" id="CAE6486595.1"/>
    </source>
</evidence>
<dbReference type="RefSeq" id="WP_090665848.1">
    <property type="nucleotide sequence ID" value="NZ_CAJNAP010000001.1"/>
</dbReference>
<dbReference type="EMBL" id="CAJNAP010000001">
    <property type="protein sequence ID" value="CAE6486595.1"/>
    <property type="molecule type" value="Genomic_DNA"/>
</dbReference>
<name>A0A1I4LBW3_9PROT</name>
<dbReference type="GO" id="GO:0009245">
    <property type="term" value="P:lipid A biosynthetic process"/>
    <property type="evidence" value="ECO:0007669"/>
    <property type="project" value="TreeGrafter"/>
</dbReference>
<keyword evidence="9" id="KW-1185">Reference proteome</keyword>
<dbReference type="AlphaFoldDB" id="A0A1I4LBW3"/>
<keyword evidence="2" id="KW-0997">Cell inner membrane</keyword>
<evidence type="ECO:0000256" key="4">
    <source>
        <dbReference type="ARBA" id="ARBA00023136"/>
    </source>
</evidence>
<dbReference type="STRING" id="52442.SAMN05421880_10213"/>
<protein>
    <submittedName>
        <fullName evidence="8">Calcineurin-like phosphoesterase</fullName>
    </submittedName>
</protein>
<reference evidence="7" key="2">
    <citation type="submission" date="2021-02" db="EMBL/GenBank/DDBJ databases">
        <authorList>
            <person name="Han P."/>
        </authorList>
    </citation>
    <scope>NUCLEOTIDE SEQUENCE</scope>
    <source>
        <strain evidence="7">Nitrosomonas nitrosa 18-3D</strain>
    </source>
</reference>